<gene>
    <name evidence="1" type="ORF">MNBD_ALPHA06-2269</name>
</gene>
<name>A0A3B0S3N6_9ZZZZ</name>
<protein>
    <submittedName>
        <fullName evidence="1">Uncharacterized protein</fullName>
    </submittedName>
</protein>
<evidence type="ECO:0000313" key="1">
    <source>
        <dbReference type="EMBL" id="VAV94988.1"/>
    </source>
</evidence>
<feature type="non-terminal residue" evidence="1">
    <location>
        <position position="52"/>
    </location>
</feature>
<reference evidence="1" key="1">
    <citation type="submission" date="2018-06" db="EMBL/GenBank/DDBJ databases">
        <authorList>
            <person name="Zhirakovskaya E."/>
        </authorList>
    </citation>
    <scope>NUCLEOTIDE SEQUENCE</scope>
</reference>
<dbReference type="AlphaFoldDB" id="A0A3B0S3N6"/>
<organism evidence="1">
    <name type="scientific">hydrothermal vent metagenome</name>
    <dbReference type="NCBI Taxonomy" id="652676"/>
    <lineage>
        <taxon>unclassified sequences</taxon>
        <taxon>metagenomes</taxon>
        <taxon>ecological metagenomes</taxon>
    </lineage>
</organism>
<accession>A0A3B0S3N6</accession>
<dbReference type="EMBL" id="UOEE01000193">
    <property type="protein sequence ID" value="VAV94988.1"/>
    <property type="molecule type" value="Genomic_DNA"/>
</dbReference>
<sequence length="52" mass="5871">MKQALGLLLSNMKQTASVDARIAAFCDGFDQDNKHRWVRDLAAEMLHNVDPQ</sequence>
<proteinExistence type="predicted"/>